<dbReference type="InterPro" id="IPR002156">
    <property type="entry name" value="RNaseH_domain"/>
</dbReference>
<dbReference type="GO" id="GO:0046872">
    <property type="term" value="F:metal ion binding"/>
    <property type="evidence" value="ECO:0007669"/>
    <property type="project" value="UniProtKB-KW"/>
</dbReference>
<dbReference type="EMBL" id="JACAZH010000017">
    <property type="protein sequence ID" value="KAF7348422.1"/>
    <property type="molecule type" value="Genomic_DNA"/>
</dbReference>
<dbReference type="PROSITE" id="PS50879">
    <property type="entry name" value="RNASE_H_1"/>
    <property type="match status" value="1"/>
</dbReference>
<organism evidence="9 10">
    <name type="scientific">Mycena sanguinolenta</name>
    <dbReference type="NCBI Taxonomy" id="230812"/>
    <lineage>
        <taxon>Eukaryota</taxon>
        <taxon>Fungi</taxon>
        <taxon>Dikarya</taxon>
        <taxon>Basidiomycota</taxon>
        <taxon>Agaricomycotina</taxon>
        <taxon>Agaricomycetes</taxon>
        <taxon>Agaricomycetidae</taxon>
        <taxon>Agaricales</taxon>
        <taxon>Marasmiineae</taxon>
        <taxon>Mycenaceae</taxon>
        <taxon>Mycena</taxon>
    </lineage>
</organism>
<dbReference type="InterPro" id="IPR036397">
    <property type="entry name" value="RNaseH_sf"/>
</dbReference>
<dbReference type="AlphaFoldDB" id="A0A8H6XWH8"/>
<dbReference type="InterPro" id="IPR012337">
    <property type="entry name" value="RNaseH-like_sf"/>
</dbReference>
<feature type="domain" description="RNase H type-1" evidence="8">
    <location>
        <begin position="104"/>
        <end position="263"/>
    </location>
</feature>
<dbReference type="PANTHER" id="PTHR10642:SF26">
    <property type="entry name" value="RIBONUCLEASE H1"/>
    <property type="match status" value="1"/>
</dbReference>
<evidence type="ECO:0000256" key="5">
    <source>
        <dbReference type="ARBA" id="ARBA00022723"/>
    </source>
</evidence>
<dbReference type="PANTHER" id="PTHR10642">
    <property type="entry name" value="RIBONUCLEASE H1"/>
    <property type="match status" value="1"/>
</dbReference>
<evidence type="ECO:0000313" key="10">
    <source>
        <dbReference type="Proteomes" id="UP000623467"/>
    </source>
</evidence>
<dbReference type="GO" id="GO:0003676">
    <property type="term" value="F:nucleic acid binding"/>
    <property type="evidence" value="ECO:0007669"/>
    <property type="project" value="InterPro"/>
</dbReference>
<sequence length="278" mass="30840">MSSGHRVMTGYAAVHYDSDGEDQPRYLLNLSSGSFRDPAAEQSARQAMGHGANGIWTATKFIPPLAAESPTPQHMFPVRLAAGTREFHRFCLRRRYATLFPRSGIKTMCLFIDGACTNNGRTDVVPQAGCAFVFNHRKGGAVGFPLEQAGPDGQVHMHTSNRAELRAVIAALDFRCWGGEGWRRLVVVTDSEYVANGATELMRKWAGRGWLTSSRKPVQNRDLWELLNKSLGKCADSGCEVSFWVVPREWNRRADRAARKAAKEEAPERFAPIMGILC</sequence>
<evidence type="ECO:0000256" key="2">
    <source>
        <dbReference type="ARBA" id="ARBA00005300"/>
    </source>
</evidence>
<dbReference type="GO" id="GO:0004523">
    <property type="term" value="F:RNA-DNA hybrid ribonuclease activity"/>
    <property type="evidence" value="ECO:0007669"/>
    <property type="project" value="UniProtKB-EC"/>
</dbReference>
<dbReference type="Gene3D" id="3.30.420.10">
    <property type="entry name" value="Ribonuclease H-like superfamily/Ribonuclease H"/>
    <property type="match status" value="1"/>
</dbReference>
<dbReference type="Pfam" id="PF00075">
    <property type="entry name" value="RNase_H"/>
    <property type="match status" value="1"/>
</dbReference>
<keyword evidence="4" id="KW-0540">Nuclease</keyword>
<dbReference type="CDD" id="cd13934">
    <property type="entry name" value="RNase_H_Dikarya_like"/>
    <property type="match status" value="1"/>
</dbReference>
<comment type="similarity">
    <text evidence="2">Belongs to the RNase H family.</text>
</comment>
<evidence type="ECO:0000256" key="7">
    <source>
        <dbReference type="ARBA" id="ARBA00022801"/>
    </source>
</evidence>
<accession>A0A8H6XWH8</accession>
<comment type="catalytic activity">
    <reaction evidence="1">
        <text>Endonucleolytic cleavage to 5'-phosphomonoester.</text>
        <dbReference type="EC" id="3.1.26.4"/>
    </reaction>
</comment>
<keyword evidence="6" id="KW-0255">Endonuclease</keyword>
<comment type="caution">
    <text evidence="9">The sequence shown here is derived from an EMBL/GenBank/DDBJ whole genome shotgun (WGS) entry which is preliminary data.</text>
</comment>
<dbReference type="Proteomes" id="UP000623467">
    <property type="component" value="Unassembled WGS sequence"/>
</dbReference>
<protein>
    <recommendedName>
        <fullName evidence="3">ribonuclease H</fullName>
        <ecNumber evidence="3">3.1.26.4</ecNumber>
    </recommendedName>
</protein>
<gene>
    <name evidence="9" type="ORF">MSAN_01796500</name>
</gene>
<proteinExistence type="inferred from homology"/>
<dbReference type="GO" id="GO:0043137">
    <property type="term" value="P:DNA replication, removal of RNA primer"/>
    <property type="evidence" value="ECO:0007669"/>
    <property type="project" value="TreeGrafter"/>
</dbReference>
<keyword evidence="5" id="KW-0479">Metal-binding</keyword>
<reference evidence="9" key="1">
    <citation type="submission" date="2020-05" db="EMBL/GenBank/DDBJ databases">
        <title>Mycena genomes resolve the evolution of fungal bioluminescence.</title>
        <authorList>
            <person name="Tsai I.J."/>
        </authorList>
    </citation>
    <scope>NUCLEOTIDE SEQUENCE</scope>
    <source>
        <strain evidence="9">160909Yilan</strain>
    </source>
</reference>
<dbReference type="InterPro" id="IPR050092">
    <property type="entry name" value="RNase_H"/>
</dbReference>
<keyword evidence="10" id="KW-1185">Reference proteome</keyword>
<evidence type="ECO:0000256" key="6">
    <source>
        <dbReference type="ARBA" id="ARBA00022759"/>
    </source>
</evidence>
<evidence type="ECO:0000256" key="3">
    <source>
        <dbReference type="ARBA" id="ARBA00012180"/>
    </source>
</evidence>
<name>A0A8H6XWH8_9AGAR</name>
<evidence type="ECO:0000259" key="8">
    <source>
        <dbReference type="PROSITE" id="PS50879"/>
    </source>
</evidence>
<evidence type="ECO:0000256" key="1">
    <source>
        <dbReference type="ARBA" id="ARBA00000077"/>
    </source>
</evidence>
<dbReference type="EC" id="3.1.26.4" evidence="3"/>
<dbReference type="OrthoDB" id="407198at2759"/>
<dbReference type="SUPFAM" id="SSF53098">
    <property type="entry name" value="Ribonuclease H-like"/>
    <property type="match status" value="1"/>
</dbReference>
<evidence type="ECO:0000256" key="4">
    <source>
        <dbReference type="ARBA" id="ARBA00022722"/>
    </source>
</evidence>
<keyword evidence="7" id="KW-0378">Hydrolase</keyword>
<evidence type="ECO:0000313" key="9">
    <source>
        <dbReference type="EMBL" id="KAF7348422.1"/>
    </source>
</evidence>